<dbReference type="WBParaSite" id="MCU_002229-RA">
    <property type="protein sequence ID" value="MCU_002229-RA"/>
    <property type="gene ID" value="MCU_002229"/>
</dbReference>
<dbReference type="PANTHER" id="PTHR45880">
    <property type="entry name" value="RNA-BINDING MOTIF PROTEIN, X-LINKED 2"/>
    <property type="match status" value="1"/>
</dbReference>
<sequence>MNPITQTKNQNAMNERELRLGYTGTESSWHRQYKDSAWIFVGGLNYDLTEGDVICVFSQYGEIANINLVRDKDTGRSKGFAFVCYENQKSTVLATDNLNGIKLAGRIIRVDHVEKYKVPATGVVRVGREDANQAATGVGDGEAPWLTDFVREHGCGPEAMRKIAEIQKARAAKSQQQSAGKSSSPHRLDKNNGLGHNDSPSPPRRATRDRCQSPQGRGKAAHSQRKMLPTPRKRFSPPVGPSRHERMPSPHTKRRHVTPPNYPPSQKPQKHNSPSHRRFISPTSEVDVSPRRRLSPSPPRRQRAPPVSNVSPPRRGRPHQVSPSPPRQRRPPRASHSPSKHQRVRSRSVSVTGRSASPSAASPSLPRRGRLHQASPSPRHRQPSPASCSPPRRQRVRSRSLSSPRR</sequence>
<reference evidence="11 12" key="2">
    <citation type="submission" date="2019-11" db="UniProtKB">
        <authorList>
            <consortium name="WormBaseParasite"/>
        </authorList>
    </citation>
    <scope>IDENTIFICATION</scope>
</reference>
<dbReference type="GO" id="GO:0071011">
    <property type="term" value="C:precatalytic spliceosome"/>
    <property type="evidence" value="ECO:0007669"/>
    <property type="project" value="TreeGrafter"/>
</dbReference>
<evidence type="ECO:0000256" key="1">
    <source>
        <dbReference type="ARBA" id="ARBA00022884"/>
    </source>
</evidence>
<comment type="function">
    <text evidence="2">Involved in pre-mRNA splicing as component of the activated spliceosome. As a component of the minor spliceosome, involved in the splicing of U12-type introns in pre-mRNAs.</text>
</comment>
<comment type="subunit">
    <text evidence="4">Part of the activated spliceosome B/catalytic step 1 spliceosome, one of the forms of the spliceosome which has a well-formed active site but still cannot catalyze the branching reaction and is composed of at least 52 proteins, the U2, U5 and U6 snRNAs and the pre-mRNA. Component of the minor spliceosome, which splices U12-type introns.</text>
</comment>
<dbReference type="STRING" id="53468.A0A0R3UH28"/>
<accession>A0A0R3UH28</accession>
<dbReference type="Pfam" id="PF00076">
    <property type="entry name" value="RRM_1"/>
    <property type="match status" value="1"/>
</dbReference>
<feature type="region of interest" description="Disordered" evidence="7">
    <location>
        <begin position="166"/>
        <end position="406"/>
    </location>
</feature>
<dbReference type="PROSITE" id="PS50102">
    <property type="entry name" value="RRM"/>
    <property type="match status" value="1"/>
</dbReference>
<dbReference type="GO" id="GO:0071013">
    <property type="term" value="C:catalytic step 2 spliceosome"/>
    <property type="evidence" value="ECO:0007669"/>
    <property type="project" value="TreeGrafter"/>
</dbReference>
<dbReference type="CDD" id="cd12411">
    <property type="entry name" value="RRM_ist3_like"/>
    <property type="match status" value="1"/>
</dbReference>
<evidence type="ECO:0000256" key="4">
    <source>
        <dbReference type="ARBA" id="ARBA00064744"/>
    </source>
</evidence>
<dbReference type="InterPro" id="IPR035979">
    <property type="entry name" value="RBD_domain_sf"/>
</dbReference>
<dbReference type="GO" id="GO:0005686">
    <property type="term" value="C:U2 snRNP"/>
    <property type="evidence" value="ECO:0007669"/>
    <property type="project" value="TreeGrafter"/>
</dbReference>
<gene>
    <name evidence="9" type="ORF">MCOS_LOCUS6590</name>
</gene>
<evidence type="ECO:0000313" key="10">
    <source>
        <dbReference type="Proteomes" id="UP000267029"/>
    </source>
</evidence>
<evidence type="ECO:0000313" key="11">
    <source>
        <dbReference type="WBParaSite" id="MCU_002229-RA"/>
    </source>
</evidence>
<dbReference type="AlphaFoldDB" id="A0A0R3UH28"/>
<feature type="compositionally biased region" description="Basic residues" evidence="7">
    <location>
        <begin position="268"/>
        <end position="279"/>
    </location>
</feature>
<dbReference type="GO" id="GO:0005654">
    <property type="term" value="C:nucleoplasm"/>
    <property type="evidence" value="ECO:0007669"/>
    <property type="project" value="UniProtKB-ARBA"/>
</dbReference>
<evidence type="ECO:0000256" key="2">
    <source>
        <dbReference type="ARBA" id="ARBA00053249"/>
    </source>
</evidence>
<dbReference type="GO" id="GO:0000398">
    <property type="term" value="P:mRNA splicing, via spliceosome"/>
    <property type="evidence" value="ECO:0007669"/>
    <property type="project" value="InterPro"/>
</dbReference>
<evidence type="ECO:0000256" key="5">
    <source>
        <dbReference type="ARBA" id="ARBA00074390"/>
    </source>
</evidence>
<dbReference type="GO" id="GO:0003723">
    <property type="term" value="F:RNA binding"/>
    <property type="evidence" value="ECO:0007669"/>
    <property type="project" value="UniProtKB-UniRule"/>
</dbReference>
<comment type="similarity">
    <text evidence="3">Belongs to the IST3 family.</text>
</comment>
<dbReference type="SUPFAM" id="SSF54928">
    <property type="entry name" value="RNA-binding domain, RBD"/>
    <property type="match status" value="1"/>
</dbReference>
<feature type="compositionally biased region" description="Low complexity" evidence="7">
    <location>
        <begin position="172"/>
        <end position="183"/>
    </location>
</feature>
<proteinExistence type="inferred from homology"/>
<name>A0A0R3UH28_MESCO</name>
<dbReference type="SMART" id="SM00360">
    <property type="entry name" value="RRM"/>
    <property type="match status" value="1"/>
</dbReference>
<dbReference type="Gene3D" id="3.30.70.330">
    <property type="match status" value="1"/>
</dbReference>
<protein>
    <recommendedName>
        <fullName evidence="5">RNA-binding motif protein, X-linked 2</fullName>
    </recommendedName>
</protein>
<dbReference type="WBParaSite" id="MCU_002229-RB">
    <property type="protein sequence ID" value="MCU_002229-RB"/>
    <property type="gene ID" value="MCU_002229"/>
</dbReference>
<dbReference type="InterPro" id="IPR051847">
    <property type="entry name" value="RNA_proc/Spliceosome_comp"/>
</dbReference>
<dbReference type="EMBL" id="UXSR01005275">
    <property type="protein sequence ID" value="VDD80587.1"/>
    <property type="molecule type" value="Genomic_DNA"/>
</dbReference>
<feature type="compositionally biased region" description="Basic residues" evidence="7">
    <location>
        <begin position="392"/>
        <end position="406"/>
    </location>
</feature>
<dbReference type="FunFam" id="3.30.70.330:FF:000218">
    <property type="entry name" value="RNA-binding motif protein, X-linked 2"/>
    <property type="match status" value="1"/>
</dbReference>
<evidence type="ECO:0000256" key="7">
    <source>
        <dbReference type="SAM" id="MobiDB-lite"/>
    </source>
</evidence>
<dbReference type="OrthoDB" id="2573941at2759"/>
<dbReference type="InterPro" id="IPR045844">
    <property type="entry name" value="RRM_Ist3-like"/>
</dbReference>
<keyword evidence="10" id="KW-1185">Reference proteome</keyword>
<dbReference type="InterPro" id="IPR000504">
    <property type="entry name" value="RRM_dom"/>
</dbReference>
<dbReference type="Proteomes" id="UP000267029">
    <property type="component" value="Unassembled WGS sequence"/>
</dbReference>
<evidence type="ECO:0000259" key="8">
    <source>
        <dbReference type="PROSITE" id="PS50102"/>
    </source>
</evidence>
<feature type="compositionally biased region" description="Basic residues" evidence="7">
    <location>
        <begin position="327"/>
        <end position="346"/>
    </location>
</feature>
<evidence type="ECO:0000313" key="12">
    <source>
        <dbReference type="WBParaSite" id="MCU_002229-RB"/>
    </source>
</evidence>
<feature type="compositionally biased region" description="Low complexity" evidence="7">
    <location>
        <begin position="347"/>
        <end position="366"/>
    </location>
</feature>
<organism evidence="12">
    <name type="scientific">Mesocestoides corti</name>
    <name type="common">Flatworm</name>
    <dbReference type="NCBI Taxonomy" id="53468"/>
    <lineage>
        <taxon>Eukaryota</taxon>
        <taxon>Metazoa</taxon>
        <taxon>Spiralia</taxon>
        <taxon>Lophotrochozoa</taxon>
        <taxon>Platyhelminthes</taxon>
        <taxon>Cestoda</taxon>
        <taxon>Eucestoda</taxon>
        <taxon>Cyclophyllidea</taxon>
        <taxon>Mesocestoididae</taxon>
        <taxon>Mesocestoides</taxon>
    </lineage>
</organism>
<evidence type="ECO:0000256" key="3">
    <source>
        <dbReference type="ARBA" id="ARBA00061455"/>
    </source>
</evidence>
<evidence type="ECO:0000313" key="9">
    <source>
        <dbReference type="EMBL" id="VDD80587.1"/>
    </source>
</evidence>
<dbReference type="PANTHER" id="PTHR45880:SF1">
    <property type="entry name" value="RNA-BINDING MOTIF PROTEIN, X-LINKED 2"/>
    <property type="match status" value="1"/>
</dbReference>
<dbReference type="InterPro" id="IPR012677">
    <property type="entry name" value="Nucleotide-bd_a/b_plait_sf"/>
</dbReference>
<keyword evidence="1 6" id="KW-0694">RNA-binding</keyword>
<reference evidence="9 10" key="1">
    <citation type="submission" date="2018-10" db="EMBL/GenBank/DDBJ databases">
        <authorList>
            <consortium name="Pathogen Informatics"/>
        </authorList>
    </citation>
    <scope>NUCLEOTIDE SEQUENCE [LARGE SCALE GENOMIC DNA]</scope>
</reference>
<feature type="compositionally biased region" description="Basic residues" evidence="7">
    <location>
        <begin position="219"/>
        <end position="235"/>
    </location>
</feature>
<feature type="domain" description="RRM" evidence="8">
    <location>
        <begin position="37"/>
        <end position="115"/>
    </location>
</feature>
<evidence type="ECO:0000256" key="6">
    <source>
        <dbReference type="PROSITE-ProRule" id="PRU00176"/>
    </source>
</evidence>